<sequence length="178" mass="18964">MTRRGNLVVLEAFKNPAYSLQVVGLFLVILGFWTPYFYLAAYGQAHGMSANLAAYLFAIINAGPFVGRILGDTFAQHAGQFNVVAFSCYSSGLLLFCWLVITSSAGLIVLSVFFGATSGIIALMMSTVAHCAPHPSKWNFSNLSKIGAYVGQSTFIIGFAGLAGTPITGALINNYDTQ</sequence>
<evidence type="ECO:0000313" key="3">
    <source>
        <dbReference type="Proteomes" id="UP000193689"/>
    </source>
</evidence>
<proteinExistence type="predicted"/>
<feature type="transmembrane region" description="Helical" evidence="1">
    <location>
        <begin position="83"/>
        <end position="101"/>
    </location>
</feature>
<dbReference type="EMBL" id="MCFJ01000018">
    <property type="protein sequence ID" value="ORY57892.1"/>
    <property type="molecule type" value="Genomic_DNA"/>
</dbReference>
<feature type="transmembrane region" description="Helical" evidence="1">
    <location>
        <begin position="52"/>
        <end position="71"/>
    </location>
</feature>
<keyword evidence="1" id="KW-1133">Transmembrane helix</keyword>
<evidence type="ECO:0000313" key="2">
    <source>
        <dbReference type="EMBL" id="ORY57892.1"/>
    </source>
</evidence>
<feature type="transmembrane region" description="Helical" evidence="1">
    <location>
        <begin position="20"/>
        <end position="40"/>
    </location>
</feature>
<dbReference type="InterPro" id="IPR036259">
    <property type="entry name" value="MFS_trans_sf"/>
</dbReference>
<feature type="transmembrane region" description="Helical" evidence="1">
    <location>
        <begin position="108"/>
        <end position="129"/>
    </location>
</feature>
<keyword evidence="3" id="KW-1185">Reference proteome</keyword>
<dbReference type="InParanoid" id="A0A1Y2DF42"/>
<dbReference type="SUPFAM" id="SSF103473">
    <property type="entry name" value="MFS general substrate transporter"/>
    <property type="match status" value="1"/>
</dbReference>
<gene>
    <name evidence="2" type="ORF">BCR38DRAFT_413791</name>
</gene>
<comment type="caution">
    <text evidence="2">The sequence shown here is derived from an EMBL/GenBank/DDBJ whole genome shotgun (WGS) entry which is preliminary data.</text>
</comment>
<evidence type="ECO:0000256" key="1">
    <source>
        <dbReference type="SAM" id="Phobius"/>
    </source>
</evidence>
<protein>
    <submittedName>
        <fullName evidence="2">Major facilitator superfamily domain-containing protein</fullName>
    </submittedName>
</protein>
<reference evidence="2 3" key="1">
    <citation type="submission" date="2016-07" db="EMBL/GenBank/DDBJ databases">
        <title>Pervasive Adenine N6-methylation of Active Genes in Fungi.</title>
        <authorList>
            <consortium name="DOE Joint Genome Institute"/>
            <person name="Mondo S.J."/>
            <person name="Dannebaum R.O."/>
            <person name="Kuo R.C."/>
            <person name="Labutti K."/>
            <person name="Haridas S."/>
            <person name="Kuo A."/>
            <person name="Salamov A."/>
            <person name="Ahrendt S.R."/>
            <person name="Lipzen A."/>
            <person name="Sullivan W."/>
            <person name="Andreopoulos W.B."/>
            <person name="Clum A."/>
            <person name="Lindquist E."/>
            <person name="Daum C."/>
            <person name="Ramamoorthy G.K."/>
            <person name="Gryganskyi A."/>
            <person name="Culley D."/>
            <person name="Magnuson J.K."/>
            <person name="James T.Y."/>
            <person name="O'Malley M.A."/>
            <person name="Stajich J.E."/>
            <person name="Spatafora J.W."/>
            <person name="Visel A."/>
            <person name="Grigoriev I.V."/>
        </authorList>
    </citation>
    <scope>NUCLEOTIDE SEQUENCE [LARGE SCALE GENOMIC DNA]</scope>
    <source>
        <strain evidence="2 3">CBS 129021</strain>
    </source>
</reference>
<dbReference type="OrthoDB" id="6499973at2759"/>
<organism evidence="2 3">
    <name type="scientific">Pseudomassariella vexata</name>
    <dbReference type="NCBI Taxonomy" id="1141098"/>
    <lineage>
        <taxon>Eukaryota</taxon>
        <taxon>Fungi</taxon>
        <taxon>Dikarya</taxon>
        <taxon>Ascomycota</taxon>
        <taxon>Pezizomycotina</taxon>
        <taxon>Sordariomycetes</taxon>
        <taxon>Xylariomycetidae</taxon>
        <taxon>Amphisphaeriales</taxon>
        <taxon>Pseudomassariaceae</taxon>
        <taxon>Pseudomassariella</taxon>
    </lineage>
</organism>
<accession>A0A1Y2DF42</accession>
<keyword evidence="1" id="KW-0472">Membrane</keyword>
<dbReference type="GeneID" id="63775082"/>
<name>A0A1Y2DF42_9PEZI</name>
<dbReference type="PANTHER" id="PTHR11360">
    <property type="entry name" value="MONOCARBOXYLATE TRANSPORTER"/>
    <property type="match status" value="1"/>
</dbReference>
<dbReference type="Gene3D" id="1.20.1250.20">
    <property type="entry name" value="MFS general substrate transporter like domains"/>
    <property type="match status" value="1"/>
</dbReference>
<feature type="transmembrane region" description="Helical" evidence="1">
    <location>
        <begin position="149"/>
        <end position="172"/>
    </location>
</feature>
<dbReference type="Proteomes" id="UP000193689">
    <property type="component" value="Unassembled WGS sequence"/>
</dbReference>
<dbReference type="InterPro" id="IPR050327">
    <property type="entry name" value="Proton-linked_MCT"/>
</dbReference>
<dbReference type="PANTHER" id="PTHR11360:SF319">
    <property type="entry name" value="MAJOR FACILITATOR SUPERFAMILY (MFS) PROFILE DOMAIN-CONTAINING PROTEIN"/>
    <property type="match status" value="1"/>
</dbReference>
<dbReference type="AlphaFoldDB" id="A0A1Y2DF42"/>
<dbReference type="RefSeq" id="XP_040711021.1">
    <property type="nucleotide sequence ID" value="XM_040858870.1"/>
</dbReference>
<keyword evidence="1" id="KW-0812">Transmembrane</keyword>